<accession>A0A8S9ZUB5</accession>
<dbReference type="AlphaFoldDB" id="A0A8S9ZUB5"/>
<name>A0A8S9ZUB5_9BILA</name>
<evidence type="ECO:0000256" key="1">
    <source>
        <dbReference type="SAM" id="MobiDB-lite"/>
    </source>
</evidence>
<reference evidence="2" key="1">
    <citation type="journal article" date="2020" name="Ecol. Evol.">
        <title>Genome structure and content of the rice root-knot nematode (Meloidogyne graminicola).</title>
        <authorList>
            <person name="Phan N.T."/>
            <person name="Danchin E.G.J."/>
            <person name="Klopp C."/>
            <person name="Perfus-Barbeoch L."/>
            <person name="Kozlowski D.K."/>
            <person name="Koutsovoulos G.D."/>
            <person name="Lopez-Roques C."/>
            <person name="Bouchez O."/>
            <person name="Zahm M."/>
            <person name="Besnard G."/>
            <person name="Bellafiore S."/>
        </authorList>
    </citation>
    <scope>NUCLEOTIDE SEQUENCE</scope>
    <source>
        <strain evidence="2">VN-18</strain>
    </source>
</reference>
<evidence type="ECO:0000313" key="3">
    <source>
        <dbReference type="Proteomes" id="UP000605970"/>
    </source>
</evidence>
<protein>
    <submittedName>
        <fullName evidence="2">Uncharacterized protein</fullName>
    </submittedName>
</protein>
<organism evidence="2 3">
    <name type="scientific">Meloidogyne graminicola</name>
    <dbReference type="NCBI Taxonomy" id="189291"/>
    <lineage>
        <taxon>Eukaryota</taxon>
        <taxon>Metazoa</taxon>
        <taxon>Ecdysozoa</taxon>
        <taxon>Nematoda</taxon>
        <taxon>Chromadorea</taxon>
        <taxon>Rhabditida</taxon>
        <taxon>Tylenchina</taxon>
        <taxon>Tylenchomorpha</taxon>
        <taxon>Tylenchoidea</taxon>
        <taxon>Meloidogynidae</taxon>
        <taxon>Meloidogyninae</taxon>
        <taxon>Meloidogyne</taxon>
    </lineage>
</organism>
<dbReference type="EMBL" id="JABEBT010000026">
    <property type="protein sequence ID" value="KAF7636787.1"/>
    <property type="molecule type" value="Genomic_DNA"/>
</dbReference>
<feature type="region of interest" description="Disordered" evidence="1">
    <location>
        <begin position="1"/>
        <end position="79"/>
    </location>
</feature>
<comment type="caution">
    <text evidence="2">The sequence shown here is derived from an EMBL/GenBank/DDBJ whole genome shotgun (WGS) entry which is preliminary data.</text>
</comment>
<keyword evidence="3" id="KW-1185">Reference proteome</keyword>
<proteinExistence type="predicted"/>
<feature type="compositionally biased region" description="Polar residues" evidence="1">
    <location>
        <begin position="23"/>
        <end position="32"/>
    </location>
</feature>
<sequence>MLISLIECPNPANKNKGKKKIGESSTQSTEQKGITLFGGYHIPGIPSIPINSQNEEEDDDEDLFESSNPKEINKGKKQN</sequence>
<evidence type="ECO:0000313" key="2">
    <source>
        <dbReference type="EMBL" id="KAF7636787.1"/>
    </source>
</evidence>
<gene>
    <name evidence="2" type="ORF">Mgra_00003733</name>
</gene>
<feature type="compositionally biased region" description="Acidic residues" evidence="1">
    <location>
        <begin position="54"/>
        <end position="64"/>
    </location>
</feature>
<dbReference type="Proteomes" id="UP000605970">
    <property type="component" value="Unassembled WGS sequence"/>
</dbReference>